<evidence type="ECO:0000259" key="8">
    <source>
        <dbReference type="PROSITE" id="PS51860"/>
    </source>
</evidence>
<evidence type="ECO:0000256" key="1">
    <source>
        <dbReference type="ARBA" id="ARBA00023054"/>
    </source>
</evidence>
<dbReference type="CTD" id="219790"/>
<dbReference type="RefSeq" id="XP_012918505.1">
    <property type="nucleotide sequence ID" value="XM_013063051.2"/>
</dbReference>
<dbReference type="Pfam" id="PF08174">
    <property type="entry name" value="Anillin"/>
    <property type="match status" value="1"/>
</dbReference>
<evidence type="ECO:0000313" key="9">
    <source>
        <dbReference type="Proteomes" id="UP000000715"/>
    </source>
</evidence>
<dbReference type="OrthoDB" id="5817051at2759"/>
<dbReference type="FunFam" id="2.30.29.30:FF:000274">
    <property type="entry name" value="Rhotekin 2"/>
    <property type="match status" value="1"/>
</dbReference>
<dbReference type="SUPFAM" id="SSF50729">
    <property type="entry name" value="PH domain-like"/>
    <property type="match status" value="1"/>
</dbReference>
<dbReference type="PANTHER" id="PTHR21538">
    <property type="entry name" value="ANILLIN/RHOTEKIN RTKN"/>
    <property type="match status" value="1"/>
</dbReference>
<dbReference type="GO" id="GO:0030097">
    <property type="term" value="P:hemopoiesis"/>
    <property type="evidence" value="ECO:0007669"/>
    <property type="project" value="TreeGrafter"/>
</dbReference>
<keyword evidence="1 4" id="KW-0175">Coiled coil</keyword>
<dbReference type="PROSITE" id="PS50003">
    <property type="entry name" value="PH_DOMAIN"/>
    <property type="match status" value="1"/>
</dbReference>
<feature type="region of interest" description="Disordered" evidence="6">
    <location>
        <begin position="22"/>
        <end position="41"/>
    </location>
</feature>
<organism evidence="9 10">
    <name type="scientific">Mustela putorius furo</name>
    <name type="common">European domestic ferret</name>
    <name type="synonym">Mustela furo</name>
    <dbReference type="NCBI Taxonomy" id="9669"/>
    <lineage>
        <taxon>Eukaryota</taxon>
        <taxon>Metazoa</taxon>
        <taxon>Chordata</taxon>
        <taxon>Craniata</taxon>
        <taxon>Vertebrata</taxon>
        <taxon>Euteleostomi</taxon>
        <taxon>Mammalia</taxon>
        <taxon>Eutheria</taxon>
        <taxon>Laurasiatheria</taxon>
        <taxon>Carnivora</taxon>
        <taxon>Caniformia</taxon>
        <taxon>Musteloidea</taxon>
        <taxon>Mustelidae</taxon>
        <taxon>Mustelinae</taxon>
        <taxon>Mustela</taxon>
    </lineage>
</organism>
<evidence type="ECO:0000259" key="7">
    <source>
        <dbReference type="PROSITE" id="PS50003"/>
    </source>
</evidence>
<dbReference type="InterPro" id="IPR051364">
    <property type="entry name" value="Cytokinesis/Rho-signaling"/>
</dbReference>
<reference evidence="10" key="1">
    <citation type="submission" date="2025-08" db="UniProtKB">
        <authorList>
            <consortium name="RefSeq"/>
        </authorList>
    </citation>
    <scope>IDENTIFICATION</scope>
    <source>
        <tissue evidence="10">Brain</tissue>
    </source>
</reference>
<feature type="compositionally biased region" description="Low complexity" evidence="6">
    <location>
        <begin position="29"/>
        <end position="39"/>
    </location>
</feature>
<dbReference type="InterPro" id="IPR012966">
    <property type="entry name" value="AHD"/>
</dbReference>
<evidence type="ECO:0000256" key="2">
    <source>
        <dbReference type="ARBA" id="ARBA00073776"/>
    </source>
</evidence>
<dbReference type="PROSITE" id="PS51860">
    <property type="entry name" value="REM_1"/>
    <property type="match status" value="1"/>
</dbReference>
<feature type="region of interest" description="Disordered" evidence="6">
    <location>
        <begin position="603"/>
        <end position="634"/>
    </location>
</feature>
<feature type="coiled-coil region" evidence="5">
    <location>
        <begin position="84"/>
        <end position="111"/>
    </location>
</feature>
<keyword evidence="9" id="KW-1185">Reference proteome</keyword>
<protein>
    <recommendedName>
        <fullName evidence="2">Rhotekin-2</fullName>
    </recommendedName>
    <alternativeName>
        <fullName evidence="3">Pleckstrin homology domain-containing family K member 1</fullName>
    </alternativeName>
</protein>
<feature type="domain" description="PH" evidence="7">
    <location>
        <begin position="325"/>
        <end position="432"/>
    </location>
</feature>
<name>A0A8U0TH72_MUSPF</name>
<dbReference type="InterPro" id="IPR011072">
    <property type="entry name" value="HR1_rho-bd"/>
</dbReference>
<dbReference type="GO" id="GO:0008284">
    <property type="term" value="P:positive regulation of cell population proliferation"/>
    <property type="evidence" value="ECO:0007669"/>
    <property type="project" value="TreeGrafter"/>
</dbReference>
<evidence type="ECO:0000256" key="3">
    <source>
        <dbReference type="ARBA" id="ARBA00080445"/>
    </source>
</evidence>
<feature type="domain" description="REM-1" evidence="8">
    <location>
        <begin position="33"/>
        <end position="107"/>
    </location>
</feature>
<dbReference type="CDD" id="cd13249">
    <property type="entry name" value="PH_rhotekin2"/>
    <property type="match status" value="1"/>
</dbReference>
<evidence type="ECO:0000256" key="6">
    <source>
        <dbReference type="SAM" id="MobiDB-lite"/>
    </source>
</evidence>
<evidence type="ECO:0000313" key="10">
    <source>
        <dbReference type="RefSeq" id="XP_012918505.1"/>
    </source>
</evidence>
<sequence length="649" mass="74300">MEFQVVPQWVYPGCTLNHQRNFKEKKQKNSSNKNSGSTSRESNCFLDCSIQEKIDLEIRMREGIWKLLSLSTQKDQILHAVKNLMVCNARIMAYTSELQKLEEQIANQTGRCDMNFESKERTACKGKIAISVYHKSVNEDIKRDKDIRIPLMWKDSDHFSNKERSQQYAIFCLFKMGAEVFDTDMVIVDKTITDLCFENVTIFNKAGPDFQIKVEVYSCCTEESSITNTPKKLAKKLKTSISKATGKKINLVLQEDHETCSSYSSPIFAAKYNLLAHTTLTLESAEDSFKTHNLSINGNEESSFWLPLYGNMCCRLVAQPACMAEDAFAGFLNQQQMEENLISWRRLYCVLRGGKLYCFYSPQEIEAKVEPALVVSINKETRIRAMDKDTKKKIHNFSVINPVAGQAVTHIFVADNREDLQKWMEAFWQHFFDLSQWKHCCEELMKIEIMSPRKPPLFLTKEATSVYHDMSIDSPVKLESLTDTIQKKLEETNGQFLIGQHEDSSPPLWASLFDGNHQVVIQKKVLSPASNQLHDGKGKKRRAPLPPSNKAPFSLKTQSNPDQLDKDNWEKTSVSWISPLDTKLSTLMHHLQKPMAAPRKLLPARKNNVNDDSEHIDTKTNFEAKPVPAPRQKSIKDILDPRSWLQAQV</sequence>
<dbReference type="InterPro" id="IPR001849">
    <property type="entry name" value="PH_domain"/>
</dbReference>
<gene>
    <name evidence="10" type="primary">RTKN2</name>
</gene>
<dbReference type="GO" id="GO:0007165">
    <property type="term" value="P:signal transduction"/>
    <property type="evidence" value="ECO:0007669"/>
    <property type="project" value="InterPro"/>
</dbReference>
<dbReference type="PANTHER" id="PTHR21538:SF21">
    <property type="entry name" value="RHOTEKIN-2"/>
    <property type="match status" value="1"/>
</dbReference>
<dbReference type="InterPro" id="IPR011993">
    <property type="entry name" value="PH-like_dom_sf"/>
</dbReference>
<proteinExistence type="predicted"/>
<dbReference type="Pfam" id="PF00169">
    <property type="entry name" value="PH"/>
    <property type="match status" value="1"/>
</dbReference>
<dbReference type="SMART" id="SM00742">
    <property type="entry name" value="Hr1"/>
    <property type="match status" value="1"/>
</dbReference>
<dbReference type="GeneID" id="101678810"/>
<evidence type="ECO:0000256" key="5">
    <source>
        <dbReference type="SAM" id="Coils"/>
    </source>
</evidence>
<evidence type="ECO:0000256" key="4">
    <source>
        <dbReference type="PROSITE-ProRule" id="PRU01207"/>
    </source>
</evidence>
<feature type="compositionally biased region" description="Basic and acidic residues" evidence="6">
    <location>
        <begin position="608"/>
        <end position="622"/>
    </location>
</feature>
<feature type="region of interest" description="Disordered" evidence="6">
    <location>
        <begin position="527"/>
        <end position="567"/>
    </location>
</feature>
<dbReference type="Proteomes" id="UP000000715">
    <property type="component" value="Unplaced"/>
</dbReference>
<dbReference type="AlphaFoldDB" id="A0A8U0TH72"/>
<dbReference type="SMART" id="SM00233">
    <property type="entry name" value="PH"/>
    <property type="match status" value="1"/>
</dbReference>
<accession>A0A8U0TH72</accession>
<dbReference type="Gene3D" id="2.30.29.30">
    <property type="entry name" value="Pleckstrin-homology domain (PH domain)/Phosphotyrosine-binding domain (PTB)"/>
    <property type="match status" value="1"/>
</dbReference>